<reference evidence="1 3" key="1">
    <citation type="journal article" date="2011" name="Nature">
        <title>The Medicago genome provides insight into the evolution of rhizobial symbioses.</title>
        <authorList>
            <person name="Young N.D."/>
            <person name="Debelle F."/>
            <person name="Oldroyd G.E."/>
            <person name="Geurts R."/>
            <person name="Cannon S.B."/>
            <person name="Udvardi M.K."/>
            <person name="Benedito V.A."/>
            <person name="Mayer K.F."/>
            <person name="Gouzy J."/>
            <person name="Schoof H."/>
            <person name="Van de Peer Y."/>
            <person name="Proost S."/>
            <person name="Cook D.R."/>
            <person name="Meyers B.C."/>
            <person name="Spannagl M."/>
            <person name="Cheung F."/>
            <person name="De Mita S."/>
            <person name="Krishnakumar V."/>
            <person name="Gundlach H."/>
            <person name="Zhou S."/>
            <person name="Mudge J."/>
            <person name="Bharti A.K."/>
            <person name="Murray J.D."/>
            <person name="Naoumkina M.A."/>
            <person name="Rosen B."/>
            <person name="Silverstein K.A."/>
            <person name="Tang H."/>
            <person name="Rombauts S."/>
            <person name="Zhao P.X."/>
            <person name="Zhou P."/>
            <person name="Barbe V."/>
            <person name="Bardou P."/>
            <person name="Bechner M."/>
            <person name="Bellec A."/>
            <person name="Berger A."/>
            <person name="Berges H."/>
            <person name="Bidwell S."/>
            <person name="Bisseling T."/>
            <person name="Choisne N."/>
            <person name="Couloux A."/>
            <person name="Denny R."/>
            <person name="Deshpande S."/>
            <person name="Dai X."/>
            <person name="Doyle J.J."/>
            <person name="Dudez A.M."/>
            <person name="Farmer A.D."/>
            <person name="Fouteau S."/>
            <person name="Franken C."/>
            <person name="Gibelin C."/>
            <person name="Gish J."/>
            <person name="Goldstein S."/>
            <person name="Gonzalez A.J."/>
            <person name="Green P.J."/>
            <person name="Hallab A."/>
            <person name="Hartog M."/>
            <person name="Hua A."/>
            <person name="Humphray S.J."/>
            <person name="Jeong D.H."/>
            <person name="Jing Y."/>
            <person name="Jocker A."/>
            <person name="Kenton S.M."/>
            <person name="Kim D.J."/>
            <person name="Klee K."/>
            <person name="Lai H."/>
            <person name="Lang C."/>
            <person name="Lin S."/>
            <person name="Macmil S.L."/>
            <person name="Magdelenat G."/>
            <person name="Matthews L."/>
            <person name="McCorrison J."/>
            <person name="Monaghan E.L."/>
            <person name="Mun J.H."/>
            <person name="Najar F.Z."/>
            <person name="Nicholson C."/>
            <person name="Noirot C."/>
            <person name="O'Bleness M."/>
            <person name="Paule C.R."/>
            <person name="Poulain J."/>
            <person name="Prion F."/>
            <person name="Qin B."/>
            <person name="Qu C."/>
            <person name="Retzel E.F."/>
            <person name="Riddle C."/>
            <person name="Sallet E."/>
            <person name="Samain S."/>
            <person name="Samson N."/>
            <person name="Sanders I."/>
            <person name="Saurat O."/>
            <person name="Scarpelli C."/>
            <person name="Schiex T."/>
            <person name="Segurens B."/>
            <person name="Severin A.J."/>
            <person name="Sherrier D.J."/>
            <person name="Shi R."/>
            <person name="Sims S."/>
            <person name="Singer S.R."/>
            <person name="Sinharoy S."/>
            <person name="Sterck L."/>
            <person name="Viollet A."/>
            <person name="Wang B.B."/>
            <person name="Wang K."/>
            <person name="Wang M."/>
            <person name="Wang X."/>
            <person name="Warfsmann J."/>
            <person name="Weissenbach J."/>
            <person name="White D.D."/>
            <person name="White J.D."/>
            <person name="Wiley G.B."/>
            <person name="Wincker P."/>
            <person name="Xing Y."/>
            <person name="Yang L."/>
            <person name="Yao Z."/>
            <person name="Ying F."/>
            <person name="Zhai J."/>
            <person name="Zhou L."/>
            <person name="Zuber A."/>
            <person name="Denarie J."/>
            <person name="Dixon R.A."/>
            <person name="May G.D."/>
            <person name="Schwartz D.C."/>
            <person name="Rogers J."/>
            <person name="Quetier F."/>
            <person name="Town C.D."/>
            <person name="Roe B.A."/>
        </authorList>
    </citation>
    <scope>NUCLEOTIDE SEQUENCE [LARGE SCALE GENOMIC DNA]</scope>
    <source>
        <strain evidence="1">A17</strain>
        <strain evidence="2 3">cv. Jemalong A17</strain>
    </source>
</reference>
<dbReference type="AlphaFoldDB" id="G7J2G6"/>
<dbReference type="PANTHER" id="PTHR47673:SF1">
    <property type="entry name" value="ARM REPEAT SUPERFAMILY PROTEIN"/>
    <property type="match status" value="1"/>
</dbReference>
<proteinExistence type="predicted"/>
<dbReference type="PANTHER" id="PTHR47673">
    <property type="entry name" value="ARM REPEAT SUPERFAMILY PROTEIN"/>
    <property type="match status" value="1"/>
</dbReference>
<evidence type="ECO:0000313" key="3">
    <source>
        <dbReference type="Proteomes" id="UP000002051"/>
    </source>
</evidence>
<name>G7J2G6_MEDTR</name>
<gene>
    <name evidence="2" type="primary">11406778</name>
    <name evidence="1" type="ordered locus">MTR_3g072120</name>
</gene>
<evidence type="ECO:0000313" key="2">
    <source>
        <dbReference type="EnsemblPlants" id="AES71271"/>
    </source>
</evidence>
<accession>G7J2G6</accession>
<dbReference type="OrthoDB" id="2017266at2759"/>
<evidence type="ECO:0000313" key="1">
    <source>
        <dbReference type="EMBL" id="AES71271.1"/>
    </source>
</evidence>
<keyword evidence="3" id="KW-1185">Reference proteome</keyword>
<organism evidence="1 3">
    <name type="scientific">Medicago truncatula</name>
    <name type="common">Barrel medic</name>
    <name type="synonym">Medicago tribuloides</name>
    <dbReference type="NCBI Taxonomy" id="3880"/>
    <lineage>
        <taxon>Eukaryota</taxon>
        <taxon>Viridiplantae</taxon>
        <taxon>Streptophyta</taxon>
        <taxon>Embryophyta</taxon>
        <taxon>Tracheophyta</taxon>
        <taxon>Spermatophyta</taxon>
        <taxon>Magnoliopsida</taxon>
        <taxon>eudicotyledons</taxon>
        <taxon>Gunneridae</taxon>
        <taxon>Pentapetalae</taxon>
        <taxon>rosids</taxon>
        <taxon>fabids</taxon>
        <taxon>Fabales</taxon>
        <taxon>Fabaceae</taxon>
        <taxon>Papilionoideae</taxon>
        <taxon>50 kb inversion clade</taxon>
        <taxon>NPAAA clade</taxon>
        <taxon>Hologalegina</taxon>
        <taxon>IRL clade</taxon>
        <taxon>Trifolieae</taxon>
        <taxon>Medicago</taxon>
    </lineage>
</organism>
<dbReference type="Proteomes" id="UP000002051">
    <property type="component" value="Chromosome 3"/>
</dbReference>
<reference evidence="2" key="3">
    <citation type="submission" date="2015-04" db="UniProtKB">
        <authorList>
            <consortium name="EnsemblPlants"/>
        </authorList>
    </citation>
    <scope>IDENTIFICATION</scope>
    <source>
        <strain evidence="2">cv. Jemalong A17</strain>
    </source>
</reference>
<sequence>MRAIAAQFSNYLCRRRVTINQQSRNFSSSNSKDEHLLLEHEVERKFGWLLKSIFFGSALYAGYQFFPYMGENLMHQSVSLLRVKDPLFKRMGASRLARFAKDGTWNYLCISSQITWYKYLKKIMTIYRFIEALYVV</sequence>
<dbReference type="EMBL" id="CM001219">
    <property type="protein sequence ID" value="AES71271.1"/>
    <property type="molecule type" value="Genomic_DNA"/>
</dbReference>
<dbReference type="HOGENOM" id="CLU_1878491_0_0_1"/>
<dbReference type="EnsemblPlants" id="AES71271">
    <property type="protein sequence ID" value="AES71271"/>
    <property type="gene ID" value="MTR_3g072120"/>
</dbReference>
<dbReference type="ExpressionAtlas" id="G7J2G6">
    <property type="expression patterns" value="differential"/>
</dbReference>
<reference evidence="1 3" key="2">
    <citation type="journal article" date="2014" name="BMC Genomics">
        <title>An improved genome release (version Mt4.0) for the model legume Medicago truncatula.</title>
        <authorList>
            <person name="Tang H."/>
            <person name="Krishnakumar V."/>
            <person name="Bidwell S."/>
            <person name="Rosen B."/>
            <person name="Chan A."/>
            <person name="Zhou S."/>
            <person name="Gentzbittel L."/>
            <person name="Childs K.L."/>
            <person name="Yandell M."/>
            <person name="Gundlach H."/>
            <person name="Mayer K.F."/>
            <person name="Schwartz D.C."/>
            <person name="Town C.D."/>
        </authorList>
    </citation>
    <scope>GENOME REANNOTATION</scope>
    <source>
        <strain evidence="2 3">cv. Jemalong A17</strain>
    </source>
</reference>
<protein>
    <submittedName>
        <fullName evidence="1">Armadillo/beta-catenin-like repeat protein</fullName>
    </submittedName>
</protein>